<name>C1A470_GEMAT</name>
<dbReference type="EMBL" id="AP009153">
    <property type="protein sequence ID" value="BAH38895.1"/>
    <property type="molecule type" value="Genomic_DNA"/>
</dbReference>
<keyword evidence="2" id="KW-1185">Reference proteome</keyword>
<gene>
    <name evidence="1" type="ordered locus">GAU_1853</name>
</gene>
<dbReference type="RefSeq" id="WP_012683342.1">
    <property type="nucleotide sequence ID" value="NC_012489.1"/>
</dbReference>
<protein>
    <submittedName>
        <fullName evidence="1">Uncharacterized protein</fullName>
    </submittedName>
</protein>
<evidence type="ECO:0000313" key="2">
    <source>
        <dbReference type="Proteomes" id="UP000002209"/>
    </source>
</evidence>
<organism evidence="1 2">
    <name type="scientific">Gemmatimonas aurantiaca (strain DSM 14586 / JCM 11422 / NBRC 100505 / T-27)</name>
    <dbReference type="NCBI Taxonomy" id="379066"/>
    <lineage>
        <taxon>Bacteria</taxon>
        <taxon>Pseudomonadati</taxon>
        <taxon>Gemmatimonadota</taxon>
        <taxon>Gemmatimonadia</taxon>
        <taxon>Gemmatimonadales</taxon>
        <taxon>Gemmatimonadaceae</taxon>
        <taxon>Gemmatimonas</taxon>
    </lineage>
</organism>
<reference evidence="2" key="1">
    <citation type="submission" date="2006-03" db="EMBL/GenBank/DDBJ databases">
        <title>Complete genome sequence of Gemmatimonas aurantiaca T-27 that represents a novel phylum Gemmatimonadetes.</title>
        <authorList>
            <person name="Takasaki K."/>
            <person name="Ichikawa N."/>
            <person name="Miura H."/>
            <person name="Matsushita S."/>
            <person name="Watanabe Y."/>
            <person name="Oguchi A."/>
            <person name="Ankai A."/>
            <person name="Yashiro I."/>
            <person name="Takahashi M."/>
            <person name="Terui Y."/>
            <person name="Fukui S."/>
            <person name="Yokoyama H."/>
            <person name="Tanikawa S."/>
            <person name="Hanada S."/>
            <person name="Kamagata Y."/>
            <person name="Fujita N."/>
        </authorList>
    </citation>
    <scope>NUCLEOTIDE SEQUENCE [LARGE SCALE GENOMIC DNA]</scope>
    <source>
        <strain evidence="2">T-27 / DSM 14586 / JCM 11422 / NBRC 100505</strain>
    </source>
</reference>
<dbReference type="AlphaFoldDB" id="C1A470"/>
<sequence length="250" mass="25896">MNPLIKPERAALLETVTFAVGGHARAQDAYCVMEAVAYIAGEPWSDQPQCVSPVIAAFCRNWNDNLPEPPRTELLRPLVPLLMGTRTTEGDEQTRAWMATDWLARVQTPAWLRLAGLTAEAQAIEACARIVDATTARAAQPALDDARTKAAAARAAARAAAWDAAWDAARAAAGAAAGAAARAAAWDAAWDAAAAAARDAAWDAARAAAGAAAGAAARDAACQKLAPTVTELQASAVELIRAMCEVGRAS</sequence>
<dbReference type="HOGENOM" id="CLU_1097577_0_0_0"/>
<dbReference type="KEGG" id="gau:GAU_1853"/>
<proteinExistence type="predicted"/>
<dbReference type="Proteomes" id="UP000002209">
    <property type="component" value="Chromosome"/>
</dbReference>
<dbReference type="eggNOG" id="ENOG5033K9X">
    <property type="taxonomic scope" value="Bacteria"/>
</dbReference>
<dbReference type="STRING" id="379066.GAU_1853"/>
<evidence type="ECO:0000313" key="1">
    <source>
        <dbReference type="EMBL" id="BAH38895.1"/>
    </source>
</evidence>
<accession>C1A470</accession>